<feature type="transmembrane region" description="Helical" evidence="6">
    <location>
        <begin position="268"/>
        <end position="296"/>
    </location>
</feature>
<evidence type="ECO:0000313" key="9">
    <source>
        <dbReference type="Proteomes" id="UP000063699"/>
    </source>
</evidence>
<dbReference type="SUPFAM" id="SSF82866">
    <property type="entry name" value="Multidrug efflux transporter AcrB transmembrane domain"/>
    <property type="match status" value="2"/>
</dbReference>
<dbReference type="Proteomes" id="UP000063699">
    <property type="component" value="Chromosome"/>
</dbReference>
<feature type="transmembrane region" description="Helical" evidence="6">
    <location>
        <begin position="548"/>
        <end position="569"/>
    </location>
</feature>
<keyword evidence="4 6" id="KW-1133">Transmembrane helix</keyword>
<keyword evidence="9" id="KW-1185">Reference proteome</keyword>
<evidence type="ECO:0000259" key="7">
    <source>
        <dbReference type="PROSITE" id="PS50156"/>
    </source>
</evidence>
<feature type="transmembrane region" description="Helical" evidence="6">
    <location>
        <begin position="631"/>
        <end position="655"/>
    </location>
</feature>
<feature type="transmembrane region" description="Helical" evidence="6">
    <location>
        <begin position="308"/>
        <end position="332"/>
    </location>
</feature>
<dbReference type="Gene3D" id="1.20.1640.10">
    <property type="entry name" value="Multidrug efflux transporter AcrB transmembrane domain"/>
    <property type="match status" value="2"/>
</dbReference>
<dbReference type="OrthoDB" id="7051771at2"/>
<feature type="transmembrane region" description="Helical" evidence="6">
    <location>
        <begin position="22"/>
        <end position="40"/>
    </location>
</feature>
<protein>
    <recommendedName>
        <fullName evidence="7">SSD domain-containing protein</fullName>
    </recommendedName>
</protein>
<keyword evidence="2" id="KW-1003">Cell membrane</keyword>
<feature type="domain" description="SSD" evidence="7">
    <location>
        <begin position="201"/>
        <end position="330"/>
    </location>
</feature>
<name>A0A0N9I3D5_9PSEU</name>
<evidence type="ECO:0000256" key="1">
    <source>
        <dbReference type="ARBA" id="ARBA00004651"/>
    </source>
</evidence>
<evidence type="ECO:0000256" key="3">
    <source>
        <dbReference type="ARBA" id="ARBA00022692"/>
    </source>
</evidence>
<evidence type="ECO:0000256" key="5">
    <source>
        <dbReference type="ARBA" id="ARBA00023136"/>
    </source>
</evidence>
<dbReference type="InterPro" id="IPR000731">
    <property type="entry name" value="SSD"/>
</dbReference>
<evidence type="ECO:0000313" key="8">
    <source>
        <dbReference type="EMBL" id="ALG10160.1"/>
    </source>
</evidence>
<feature type="transmembrane region" description="Helical" evidence="6">
    <location>
        <begin position="589"/>
        <end position="610"/>
    </location>
</feature>
<dbReference type="PANTHER" id="PTHR33406:SF13">
    <property type="entry name" value="MEMBRANE PROTEIN YDFJ"/>
    <property type="match status" value="1"/>
</dbReference>
<dbReference type="EMBL" id="CP012752">
    <property type="protein sequence ID" value="ALG10160.1"/>
    <property type="molecule type" value="Genomic_DNA"/>
</dbReference>
<dbReference type="KEGG" id="kphy:AOZ06_27600"/>
<feature type="transmembrane region" description="Helical" evidence="6">
    <location>
        <begin position="522"/>
        <end position="541"/>
    </location>
</feature>
<dbReference type="PANTHER" id="PTHR33406">
    <property type="entry name" value="MEMBRANE PROTEIN MJ1562-RELATED"/>
    <property type="match status" value="1"/>
</dbReference>
<accession>A0A0N9I3D5</accession>
<comment type="subcellular location">
    <subcellularLocation>
        <location evidence="1">Cell membrane</location>
        <topology evidence="1">Multi-pass membrane protein</topology>
    </subcellularLocation>
</comment>
<dbReference type="GO" id="GO:0005886">
    <property type="term" value="C:plasma membrane"/>
    <property type="evidence" value="ECO:0007669"/>
    <property type="project" value="UniProtKB-SubCell"/>
</dbReference>
<dbReference type="STRING" id="860235.AOZ06_27600"/>
<proteinExistence type="predicted"/>
<feature type="transmembrane region" description="Helical" evidence="6">
    <location>
        <begin position="667"/>
        <end position="691"/>
    </location>
</feature>
<feature type="transmembrane region" description="Helical" evidence="6">
    <location>
        <begin position="365"/>
        <end position="385"/>
    </location>
</feature>
<dbReference type="Pfam" id="PF03176">
    <property type="entry name" value="MMPL"/>
    <property type="match status" value="2"/>
</dbReference>
<dbReference type="InterPro" id="IPR004869">
    <property type="entry name" value="MMPL_dom"/>
</dbReference>
<dbReference type="AlphaFoldDB" id="A0A0N9I3D5"/>
<keyword evidence="3 6" id="KW-0812">Transmembrane</keyword>
<evidence type="ECO:0000256" key="4">
    <source>
        <dbReference type="ARBA" id="ARBA00022989"/>
    </source>
</evidence>
<feature type="transmembrane region" description="Helical" evidence="6">
    <location>
        <begin position="182"/>
        <end position="205"/>
    </location>
</feature>
<gene>
    <name evidence="8" type="ORF">AOZ06_27600</name>
</gene>
<evidence type="ECO:0000256" key="6">
    <source>
        <dbReference type="SAM" id="Phobius"/>
    </source>
</evidence>
<organism evidence="8 9">
    <name type="scientific">Kibdelosporangium phytohabitans</name>
    <dbReference type="NCBI Taxonomy" id="860235"/>
    <lineage>
        <taxon>Bacteria</taxon>
        <taxon>Bacillati</taxon>
        <taxon>Actinomycetota</taxon>
        <taxon>Actinomycetes</taxon>
        <taxon>Pseudonocardiales</taxon>
        <taxon>Pseudonocardiaceae</taxon>
        <taxon>Kibdelosporangium</taxon>
    </lineage>
</organism>
<sequence>MTSPPLTVRAARWSARHPWRAIVGWVVFVAVCLGVSAVVGGKAPDNRDFLVGEAGRAEALAMDAGMLPSPRERVLISPADQPEAVAAAREVTGRVRALPGVAEVASAQRSADGGTLLVAITLSGDIKQAKVDVGAVAAEVRAVAAARPGLRIEQTGSASNSLGVNKQLSDGLLRAEMITLPVTLLILFVVFGSIVAAGVPLLLALSSVGASMGLYTLASHVFPDAGGAVANVILMIGLAVGVDYSLFYLKRAREERARSRGELTHRAAIELAAATAGRTVVVSGLAVLVAVAGLYLTGDIVFSSIATGSIIVVLVSVASSLTVLPALLVVFGRRADPGRVARRWGRSGGGQVWPRMVRAVLRRPAVTLLVGVTALVVMALPAAGLRLKVEGNETFSRAIPEMQAYDRLVARFPAEGVSHLVVVRASPAQAGAVSDALVSLAGRVGAELAGPARPRVSADGTVSTLELPIAAAASSQEGAASLQRLRSGLVADTVGRVPGAEVAVSGGVARNVDYVGNQSAQLPWVLGFVLLLTFLTILVAFRSVVLAVVGTGLNILSAGAAFGVIVAVFQNTWAEGVLGFTSAGFVGAHLPLIFFVILFGLSMDYQVFVLSRIKEARDRGLGTREAVVDGISGSANMVSSAAVVMVSVFASFVFIDQLEMKQIGFGLAFAVLLDAAVVRILILPALLALLGERTWWPSRRRRAVERPERPGFQSPASTPSR</sequence>
<dbReference type="PROSITE" id="PS50156">
    <property type="entry name" value="SSD"/>
    <property type="match status" value="1"/>
</dbReference>
<feature type="transmembrane region" description="Helical" evidence="6">
    <location>
        <begin position="225"/>
        <end position="247"/>
    </location>
</feature>
<reference evidence="8 9" key="1">
    <citation type="submission" date="2015-07" db="EMBL/GenBank/DDBJ databases">
        <title>Genome sequencing of Kibdelosporangium phytohabitans.</title>
        <authorList>
            <person name="Qin S."/>
            <person name="Xing K."/>
        </authorList>
    </citation>
    <scope>NUCLEOTIDE SEQUENCE [LARGE SCALE GENOMIC DNA]</scope>
    <source>
        <strain evidence="8 9">KLBMP1111</strain>
    </source>
</reference>
<evidence type="ECO:0000256" key="2">
    <source>
        <dbReference type="ARBA" id="ARBA00022475"/>
    </source>
</evidence>
<dbReference type="InterPro" id="IPR050545">
    <property type="entry name" value="Mycobact_MmpL"/>
</dbReference>
<keyword evidence="5 6" id="KW-0472">Membrane</keyword>